<protein>
    <recommendedName>
        <fullName evidence="6">SURF1-like protein</fullName>
    </recommendedName>
</protein>
<evidence type="ECO:0000256" key="6">
    <source>
        <dbReference type="RuleBase" id="RU363076"/>
    </source>
</evidence>
<gene>
    <name evidence="7" type="ORF">GM672_22645</name>
</gene>
<evidence type="ECO:0000256" key="1">
    <source>
        <dbReference type="ARBA" id="ARBA00004370"/>
    </source>
</evidence>
<dbReference type="AlphaFoldDB" id="A0A6I3T1T7"/>
<name>A0A6I3T1T7_9BURK</name>
<comment type="similarity">
    <text evidence="2 6">Belongs to the SURF1 family.</text>
</comment>
<reference evidence="7 8" key="1">
    <citation type="submission" date="2019-11" db="EMBL/GenBank/DDBJ databases">
        <title>Type strains purchased from KCTC, JCM and DSMZ.</title>
        <authorList>
            <person name="Lu H."/>
        </authorList>
    </citation>
    <scope>NUCLEOTIDE SEQUENCE [LARGE SCALE GENOMIC DNA]</scope>
    <source>
        <strain evidence="7 8">KCTC 52429</strain>
    </source>
</reference>
<dbReference type="Proteomes" id="UP000430634">
    <property type="component" value="Unassembled WGS sequence"/>
</dbReference>
<feature type="transmembrane region" description="Helical" evidence="6">
    <location>
        <begin position="237"/>
        <end position="258"/>
    </location>
</feature>
<evidence type="ECO:0000256" key="3">
    <source>
        <dbReference type="ARBA" id="ARBA00022692"/>
    </source>
</evidence>
<evidence type="ECO:0000313" key="7">
    <source>
        <dbReference type="EMBL" id="MTV55528.1"/>
    </source>
</evidence>
<evidence type="ECO:0000313" key="8">
    <source>
        <dbReference type="Proteomes" id="UP000430634"/>
    </source>
</evidence>
<dbReference type="Pfam" id="PF02104">
    <property type="entry name" value="SURF1"/>
    <property type="match status" value="1"/>
</dbReference>
<keyword evidence="4 6" id="KW-1133">Transmembrane helix</keyword>
<evidence type="ECO:0000256" key="5">
    <source>
        <dbReference type="ARBA" id="ARBA00023136"/>
    </source>
</evidence>
<evidence type="ECO:0000256" key="4">
    <source>
        <dbReference type="ARBA" id="ARBA00022989"/>
    </source>
</evidence>
<sequence length="273" mass="30130">MMTALRDGRAPRRPGAGRVFLSVLAVLAVLFFAMFAALGTWQLKRLQWKLDLIERIDQRVHAAPVAPPAPDKWAGVTAASDEYRKVRVSGKFLYELTTRVQTTTAKGIGFWLMTPLCTGDGTIVFINRGFVPMQSGDLARPAPPRAGAEPCAGAFGPAVEITGLLRMPEPKGRILRENDPANERWYVRDVPVIAQARNLPRAAPFFIDAPAGQEYPQDATEKPTGGLTVIAFPNNHLVYALTWFALAAMVAGGYYLVLRFERRKTRDQDDAQH</sequence>
<dbReference type="RefSeq" id="WP_155472792.1">
    <property type="nucleotide sequence ID" value="NZ_BMKG01000008.1"/>
</dbReference>
<organism evidence="7 8">
    <name type="scientific">Pseudoduganella buxea</name>
    <dbReference type="NCBI Taxonomy" id="1949069"/>
    <lineage>
        <taxon>Bacteria</taxon>
        <taxon>Pseudomonadati</taxon>
        <taxon>Pseudomonadota</taxon>
        <taxon>Betaproteobacteria</taxon>
        <taxon>Burkholderiales</taxon>
        <taxon>Oxalobacteraceae</taxon>
        <taxon>Telluria group</taxon>
        <taxon>Pseudoduganella</taxon>
    </lineage>
</organism>
<dbReference type="InterPro" id="IPR002994">
    <property type="entry name" value="Surf1/Shy1"/>
</dbReference>
<evidence type="ECO:0000256" key="2">
    <source>
        <dbReference type="ARBA" id="ARBA00007165"/>
    </source>
</evidence>
<keyword evidence="6" id="KW-1003">Cell membrane</keyword>
<accession>A0A6I3T1T7</accession>
<dbReference type="GO" id="GO:0005886">
    <property type="term" value="C:plasma membrane"/>
    <property type="evidence" value="ECO:0007669"/>
    <property type="project" value="UniProtKB-SubCell"/>
</dbReference>
<proteinExistence type="inferred from homology"/>
<dbReference type="PROSITE" id="PS50895">
    <property type="entry name" value="SURF1"/>
    <property type="match status" value="1"/>
</dbReference>
<dbReference type="PANTHER" id="PTHR23427:SF2">
    <property type="entry name" value="SURFEIT LOCUS PROTEIN 1"/>
    <property type="match status" value="1"/>
</dbReference>
<feature type="transmembrane region" description="Helical" evidence="6">
    <location>
        <begin position="20"/>
        <end position="41"/>
    </location>
</feature>
<comment type="subcellular location">
    <subcellularLocation>
        <location evidence="6">Cell membrane</location>
        <topology evidence="6">Multi-pass membrane protein</topology>
    </subcellularLocation>
    <subcellularLocation>
        <location evidence="1">Membrane</location>
    </subcellularLocation>
</comment>
<dbReference type="EMBL" id="WNKZ01000089">
    <property type="protein sequence ID" value="MTV55528.1"/>
    <property type="molecule type" value="Genomic_DNA"/>
</dbReference>
<dbReference type="OrthoDB" id="9807214at2"/>
<dbReference type="PANTHER" id="PTHR23427">
    <property type="entry name" value="SURFEIT LOCUS PROTEIN"/>
    <property type="match status" value="1"/>
</dbReference>
<keyword evidence="3 6" id="KW-0812">Transmembrane</keyword>
<comment type="caution">
    <text evidence="7">The sequence shown here is derived from an EMBL/GenBank/DDBJ whole genome shotgun (WGS) entry which is preliminary data.</text>
</comment>
<keyword evidence="5 6" id="KW-0472">Membrane</keyword>
<dbReference type="InterPro" id="IPR045214">
    <property type="entry name" value="Surf1/Surf4"/>
</dbReference>
<dbReference type="CDD" id="cd06662">
    <property type="entry name" value="SURF1"/>
    <property type="match status" value="1"/>
</dbReference>